<proteinExistence type="predicted"/>
<dbReference type="EMBL" id="JAQQPM010000003">
    <property type="protein sequence ID" value="KAK2070116.1"/>
    <property type="molecule type" value="Genomic_DNA"/>
</dbReference>
<evidence type="ECO:0000313" key="3">
    <source>
        <dbReference type="Proteomes" id="UP001217918"/>
    </source>
</evidence>
<reference evidence="2" key="1">
    <citation type="journal article" date="2023" name="Mol. Plant Microbe Interact.">
        <title>Elucidating the Obligate Nature and Biological Capacity of an Invasive Fungal Corn Pathogen.</title>
        <authorList>
            <person name="MacCready J.S."/>
            <person name="Roggenkamp E.M."/>
            <person name="Gdanetz K."/>
            <person name="Chilvers M.I."/>
        </authorList>
    </citation>
    <scope>NUCLEOTIDE SEQUENCE</scope>
    <source>
        <strain evidence="2">PM02</strain>
    </source>
</reference>
<keyword evidence="1" id="KW-0472">Membrane</keyword>
<evidence type="ECO:0000313" key="2">
    <source>
        <dbReference type="EMBL" id="KAK2070116.1"/>
    </source>
</evidence>
<dbReference type="Proteomes" id="UP001217918">
    <property type="component" value="Unassembled WGS sequence"/>
</dbReference>
<sequence>MPSGQTPRINHPGYIYTCATERRLPLQVVLDRLDARNCGTTRLGPSPSRRSGATIGLGFGNSRHHFHVPVCRRVVLVAGWLLSHPLLGGIFPVVALVACDALSPGWS</sequence>
<evidence type="ECO:0000256" key="1">
    <source>
        <dbReference type="SAM" id="Phobius"/>
    </source>
</evidence>
<protein>
    <submittedName>
        <fullName evidence="2">Uncharacterized protein</fullName>
    </submittedName>
</protein>
<keyword evidence="3" id="KW-1185">Reference proteome</keyword>
<organism evidence="2 3">
    <name type="scientific">Phyllachora maydis</name>
    <dbReference type="NCBI Taxonomy" id="1825666"/>
    <lineage>
        <taxon>Eukaryota</taxon>
        <taxon>Fungi</taxon>
        <taxon>Dikarya</taxon>
        <taxon>Ascomycota</taxon>
        <taxon>Pezizomycotina</taxon>
        <taxon>Sordariomycetes</taxon>
        <taxon>Sordariomycetidae</taxon>
        <taxon>Phyllachorales</taxon>
        <taxon>Phyllachoraceae</taxon>
        <taxon>Phyllachora</taxon>
    </lineage>
</organism>
<gene>
    <name evidence="2" type="ORF">P8C59_004644</name>
</gene>
<comment type="caution">
    <text evidence="2">The sequence shown here is derived from an EMBL/GenBank/DDBJ whole genome shotgun (WGS) entry which is preliminary data.</text>
</comment>
<keyword evidence="1" id="KW-0812">Transmembrane</keyword>
<name>A0AAD9I2T7_9PEZI</name>
<accession>A0AAD9I2T7</accession>
<dbReference type="AlphaFoldDB" id="A0AAD9I2T7"/>
<feature type="transmembrane region" description="Helical" evidence="1">
    <location>
        <begin position="74"/>
        <end position="98"/>
    </location>
</feature>
<keyword evidence="1" id="KW-1133">Transmembrane helix</keyword>